<name>A0A1Q3CV07_CEPFO</name>
<dbReference type="EMBL" id="BDDD01003081">
    <property type="protein sequence ID" value="GAV84022.1"/>
    <property type="molecule type" value="Genomic_DNA"/>
</dbReference>
<evidence type="ECO:0000313" key="2">
    <source>
        <dbReference type="Proteomes" id="UP000187406"/>
    </source>
</evidence>
<comment type="caution">
    <text evidence="1">The sequence shown here is derived from an EMBL/GenBank/DDBJ whole genome shotgun (WGS) entry which is preliminary data.</text>
</comment>
<accession>A0A1Q3CV07</accession>
<evidence type="ECO:0000313" key="1">
    <source>
        <dbReference type="EMBL" id="GAV84022.1"/>
    </source>
</evidence>
<dbReference type="AlphaFoldDB" id="A0A1Q3CV07"/>
<keyword evidence="2" id="KW-1185">Reference proteome</keyword>
<dbReference type="OrthoDB" id="2919534at2759"/>
<dbReference type="PANTHER" id="PTHR33240:SF17">
    <property type="entry name" value="EUKARYOTIC PEPTIDE CHAIN RELEASE FACTOR GTP-BINDING SUBUNIT-LIKE"/>
    <property type="match status" value="1"/>
</dbReference>
<dbReference type="PANTHER" id="PTHR33240">
    <property type="entry name" value="OS08G0508500 PROTEIN"/>
    <property type="match status" value="1"/>
</dbReference>
<dbReference type="InParanoid" id="A0A1Q3CV07"/>
<reference evidence="2" key="1">
    <citation type="submission" date="2016-04" db="EMBL/GenBank/DDBJ databases">
        <title>Cephalotus genome sequencing.</title>
        <authorList>
            <person name="Fukushima K."/>
            <person name="Hasebe M."/>
            <person name="Fang X."/>
        </authorList>
    </citation>
    <scope>NUCLEOTIDE SEQUENCE [LARGE SCALE GENOMIC DNA]</scope>
    <source>
        <strain evidence="2">cv. St1</strain>
    </source>
</reference>
<feature type="non-terminal residue" evidence="1">
    <location>
        <position position="1"/>
    </location>
</feature>
<proteinExistence type="predicted"/>
<organism evidence="1 2">
    <name type="scientific">Cephalotus follicularis</name>
    <name type="common">Albany pitcher plant</name>
    <dbReference type="NCBI Taxonomy" id="3775"/>
    <lineage>
        <taxon>Eukaryota</taxon>
        <taxon>Viridiplantae</taxon>
        <taxon>Streptophyta</taxon>
        <taxon>Embryophyta</taxon>
        <taxon>Tracheophyta</taxon>
        <taxon>Spermatophyta</taxon>
        <taxon>Magnoliopsida</taxon>
        <taxon>eudicotyledons</taxon>
        <taxon>Gunneridae</taxon>
        <taxon>Pentapetalae</taxon>
        <taxon>rosids</taxon>
        <taxon>fabids</taxon>
        <taxon>Oxalidales</taxon>
        <taxon>Cephalotaceae</taxon>
        <taxon>Cephalotus</taxon>
    </lineage>
</organism>
<gene>
    <name evidence="1" type="ORF">CFOL_v3_27467</name>
</gene>
<dbReference type="Proteomes" id="UP000187406">
    <property type="component" value="Unassembled WGS sequence"/>
</dbReference>
<protein>
    <submittedName>
        <fullName evidence="1">Uncharacterized protein</fullName>
    </submittedName>
</protein>
<sequence length="119" mass="13706">FWRITSRGDHSQSRKAYVRQTFSVQQQHKQGKRLEIGGEEEVISFSESDLEEVHLSHDDQVMITLLVELFTMKRVLIDSGSSVDILYKPAFDQLRIPEDQLKRVKTPLIGFAGEIVHPL</sequence>